<proteinExistence type="predicted"/>
<dbReference type="InterPro" id="IPR013106">
    <property type="entry name" value="Ig_V-set"/>
</dbReference>
<evidence type="ECO:0000256" key="6">
    <source>
        <dbReference type="ARBA" id="ARBA00023130"/>
    </source>
</evidence>
<dbReference type="GO" id="GO:0005576">
    <property type="term" value="C:extracellular region"/>
    <property type="evidence" value="ECO:0007669"/>
    <property type="project" value="UniProtKB-SubCell"/>
</dbReference>
<evidence type="ECO:0000256" key="9">
    <source>
        <dbReference type="ARBA" id="ARBA00023319"/>
    </source>
</evidence>
<evidence type="ECO:0000313" key="13">
    <source>
        <dbReference type="Proteomes" id="UP000240080"/>
    </source>
</evidence>
<accession>A0A2R9AG80</accession>
<keyword evidence="5" id="KW-0391">Immunity</keyword>
<dbReference type="InterPro" id="IPR036179">
    <property type="entry name" value="Ig-like_dom_sf"/>
</dbReference>
<dbReference type="InterPro" id="IPR050199">
    <property type="entry name" value="IgHV"/>
</dbReference>
<dbReference type="PANTHER" id="PTHR23266">
    <property type="entry name" value="IMMUNOGLOBULIN HEAVY CHAIN"/>
    <property type="match status" value="1"/>
</dbReference>
<evidence type="ECO:0000256" key="4">
    <source>
        <dbReference type="ARBA" id="ARBA00022525"/>
    </source>
</evidence>
<dbReference type="EMBL" id="AJFE02011113">
    <property type="status" value="NOT_ANNOTATED_CDS"/>
    <property type="molecule type" value="Genomic_DNA"/>
</dbReference>
<evidence type="ECO:0000256" key="8">
    <source>
        <dbReference type="ARBA" id="ARBA00023157"/>
    </source>
</evidence>
<dbReference type="Proteomes" id="UP000240080">
    <property type="component" value="Chromosome 14"/>
</dbReference>
<organism evidence="12 13">
    <name type="scientific">Pan paniscus</name>
    <name type="common">Pygmy chimpanzee</name>
    <name type="synonym">Bonobo</name>
    <dbReference type="NCBI Taxonomy" id="9597"/>
    <lineage>
        <taxon>Eukaryota</taxon>
        <taxon>Metazoa</taxon>
        <taxon>Chordata</taxon>
        <taxon>Craniata</taxon>
        <taxon>Vertebrata</taxon>
        <taxon>Euteleostomi</taxon>
        <taxon>Mammalia</taxon>
        <taxon>Eutheria</taxon>
        <taxon>Euarchontoglires</taxon>
        <taxon>Primates</taxon>
        <taxon>Haplorrhini</taxon>
        <taxon>Catarrhini</taxon>
        <taxon>Hominidae</taxon>
        <taxon>Pan</taxon>
    </lineage>
</organism>
<dbReference type="AlphaFoldDB" id="A0A2R9AG80"/>
<protein>
    <recommendedName>
        <fullName evidence="11">Immunoglobulin V-set domain-containing protein</fullName>
    </recommendedName>
</protein>
<dbReference type="GeneTree" id="ENSGT00950000183013"/>
<evidence type="ECO:0000256" key="10">
    <source>
        <dbReference type="ARBA" id="ARBA00043265"/>
    </source>
</evidence>
<keyword evidence="13" id="KW-1185">Reference proteome</keyword>
<dbReference type="GO" id="GO:0005886">
    <property type="term" value="C:plasma membrane"/>
    <property type="evidence" value="ECO:0007669"/>
    <property type="project" value="UniProtKB-SubCell"/>
</dbReference>
<keyword evidence="3" id="KW-1003">Cell membrane</keyword>
<evidence type="ECO:0000259" key="11">
    <source>
        <dbReference type="SMART" id="SM00406"/>
    </source>
</evidence>
<dbReference type="SMART" id="SM00406">
    <property type="entry name" value="IGv"/>
    <property type="match status" value="1"/>
</dbReference>
<evidence type="ECO:0000256" key="3">
    <source>
        <dbReference type="ARBA" id="ARBA00022475"/>
    </source>
</evidence>
<dbReference type="Gene3D" id="2.60.40.10">
    <property type="entry name" value="Immunoglobulins"/>
    <property type="match status" value="1"/>
</dbReference>
<comment type="subcellular location">
    <subcellularLocation>
        <location evidence="1">Cell membrane</location>
    </subcellularLocation>
    <subcellularLocation>
        <location evidence="2">Secreted</location>
    </subcellularLocation>
</comment>
<evidence type="ECO:0000256" key="7">
    <source>
        <dbReference type="ARBA" id="ARBA00023136"/>
    </source>
</evidence>
<keyword evidence="6" id="KW-1064">Adaptive immunity</keyword>
<dbReference type="InterPro" id="IPR013783">
    <property type="entry name" value="Ig-like_fold"/>
</dbReference>
<keyword evidence="9" id="KW-0393">Immunoglobulin domain</keyword>
<evidence type="ECO:0000256" key="5">
    <source>
        <dbReference type="ARBA" id="ARBA00022859"/>
    </source>
</evidence>
<keyword evidence="7" id="KW-0472">Membrane</keyword>
<feature type="domain" description="Immunoglobulin V-set" evidence="11">
    <location>
        <begin position="17"/>
        <end position="85"/>
    </location>
</feature>
<keyword evidence="10" id="KW-1280">Immunoglobulin</keyword>
<keyword evidence="4" id="KW-0964">Secreted</keyword>
<dbReference type="GO" id="GO:0019814">
    <property type="term" value="C:immunoglobulin complex"/>
    <property type="evidence" value="ECO:0007669"/>
    <property type="project" value="UniProtKB-KW"/>
</dbReference>
<evidence type="ECO:0000313" key="12">
    <source>
        <dbReference type="Ensembl" id="ENSPPAP00000016336.1"/>
    </source>
</evidence>
<reference evidence="12" key="3">
    <citation type="submission" date="2025-09" db="UniProtKB">
        <authorList>
            <consortium name="Ensembl"/>
        </authorList>
    </citation>
    <scope>IDENTIFICATION</scope>
</reference>
<dbReference type="Bgee" id="ENSPPAG00000031292">
    <property type="expression patterns" value="Expressed in adult mammalian kidney"/>
</dbReference>
<dbReference type="GO" id="GO:0002250">
    <property type="term" value="P:adaptive immune response"/>
    <property type="evidence" value="ECO:0007669"/>
    <property type="project" value="UniProtKB-KW"/>
</dbReference>
<evidence type="ECO:0000256" key="2">
    <source>
        <dbReference type="ARBA" id="ARBA00004613"/>
    </source>
</evidence>
<reference evidence="12" key="2">
    <citation type="submission" date="2025-08" db="UniProtKB">
        <authorList>
            <consortium name="Ensembl"/>
        </authorList>
    </citation>
    <scope>IDENTIFICATION</scope>
</reference>
<dbReference type="Ensembl" id="ENSPPAT00000039031.1">
    <property type="protein sequence ID" value="ENSPPAP00000016336.1"/>
    <property type="gene ID" value="ENSPPAG00000031292.1"/>
</dbReference>
<evidence type="ECO:0000256" key="1">
    <source>
        <dbReference type="ARBA" id="ARBA00004236"/>
    </source>
</evidence>
<sequence length="88" mass="9746">QVQLVQSGDEVKKAGASVKASCKTCGYTFTRLEWMGRMCPSDGSTSYAEKFQGRVTMTRDTSISTAYMKLSSLRSEDTAMYYCGRDTV</sequence>
<dbReference type="OMA" id="NNDIHWI"/>
<name>A0A2R9AG80_PANPA</name>
<keyword evidence="8" id="KW-1015">Disulfide bond</keyword>
<reference evidence="12 13" key="1">
    <citation type="journal article" date="2012" name="Nature">
        <title>The bonobo genome compared with the chimpanzee and human genomes.</title>
        <authorList>
            <person name="Prufer K."/>
            <person name="Munch K."/>
            <person name="Hellmann I."/>
            <person name="Akagi K."/>
            <person name="Miller J.R."/>
            <person name="Walenz B."/>
            <person name="Koren S."/>
            <person name="Sutton G."/>
            <person name="Kodira C."/>
            <person name="Winer R."/>
            <person name="Knight J.R."/>
            <person name="Mullikin J.C."/>
            <person name="Meader S.J."/>
            <person name="Ponting C.P."/>
            <person name="Lunter G."/>
            <person name="Higashino S."/>
            <person name="Hobolth A."/>
            <person name="Dutheil J."/>
            <person name="Karakoc E."/>
            <person name="Alkan C."/>
            <person name="Sajjadian S."/>
            <person name="Catacchio C.R."/>
            <person name="Ventura M."/>
            <person name="Marques-Bonet T."/>
            <person name="Eichler E.E."/>
            <person name="Andre C."/>
            <person name="Atencia R."/>
            <person name="Mugisha L."/>
            <person name="Junhold J."/>
            <person name="Patterson N."/>
            <person name="Siebauer M."/>
            <person name="Good J.M."/>
            <person name="Fischer A."/>
            <person name="Ptak S.E."/>
            <person name="Lachmann M."/>
            <person name="Symer D.E."/>
            <person name="Mailund T."/>
            <person name="Schierup M.H."/>
            <person name="Andres A.M."/>
            <person name="Kelso J."/>
            <person name="Paabo S."/>
        </authorList>
    </citation>
    <scope>NUCLEOTIDE SEQUENCE [LARGE SCALE GENOMIC DNA]</scope>
</reference>
<dbReference type="SUPFAM" id="SSF48726">
    <property type="entry name" value="Immunoglobulin"/>
    <property type="match status" value="1"/>
</dbReference>